<dbReference type="EMBL" id="NPKJ01000036">
    <property type="protein sequence ID" value="PAQ10030.1"/>
    <property type="molecule type" value="Genomic_DNA"/>
</dbReference>
<comment type="similarity">
    <text evidence="1">Belongs to the transposase 8 family.</text>
</comment>
<gene>
    <name evidence="2" type="ORF">CIT26_09930</name>
</gene>
<dbReference type="Gene3D" id="1.10.10.10">
    <property type="entry name" value="Winged helix-like DNA-binding domain superfamily/Winged helix DNA-binding domain"/>
    <property type="match status" value="1"/>
</dbReference>
<protein>
    <recommendedName>
        <fullName evidence="4">Transposase</fullName>
    </recommendedName>
</protein>
<dbReference type="PANTHER" id="PTHR37936">
    <property type="entry name" value="TRANSPOSASE INSC FOR INSERTION ELEMENT IS2A-RELATED"/>
    <property type="match status" value="1"/>
</dbReference>
<dbReference type="PANTHER" id="PTHR37936:SF3">
    <property type="entry name" value="TRANSPOSASE INSC FOR INSERTION ELEMENT IS2A-RELATED"/>
    <property type="match status" value="1"/>
</dbReference>
<dbReference type="GO" id="GO:0043565">
    <property type="term" value="F:sequence-specific DNA binding"/>
    <property type="evidence" value="ECO:0007669"/>
    <property type="project" value="InterPro"/>
</dbReference>
<dbReference type="NCBIfam" id="NF047595">
    <property type="entry name" value="IS66_ISRel24_TnpA"/>
    <property type="match status" value="1"/>
</dbReference>
<reference evidence="2 3" key="1">
    <citation type="submission" date="2017-08" db="EMBL/GenBank/DDBJ databases">
        <title>Mesorhizobium wenxinae sp. nov., a novel rhizobial species isolated from root nodules of chickpea (Cicer arietinum L.).</title>
        <authorList>
            <person name="Zhang J."/>
        </authorList>
    </citation>
    <scope>NUCLEOTIDE SEQUENCE [LARGE SCALE GENOMIC DNA]</scope>
    <source>
        <strain evidence="2 3">SDW018</strain>
    </source>
</reference>
<dbReference type="Pfam" id="PF01527">
    <property type="entry name" value="HTH_Tnp_1"/>
    <property type="match status" value="1"/>
</dbReference>
<dbReference type="GO" id="GO:0004803">
    <property type="term" value="F:transposase activity"/>
    <property type="evidence" value="ECO:0007669"/>
    <property type="project" value="InterPro"/>
</dbReference>
<evidence type="ECO:0000256" key="1">
    <source>
        <dbReference type="ARBA" id="ARBA00009964"/>
    </source>
</evidence>
<evidence type="ECO:0008006" key="4">
    <source>
        <dbReference type="Google" id="ProtNLM"/>
    </source>
</evidence>
<dbReference type="InterPro" id="IPR036388">
    <property type="entry name" value="WH-like_DNA-bd_sf"/>
</dbReference>
<dbReference type="SUPFAM" id="SSF48295">
    <property type="entry name" value="TrpR-like"/>
    <property type="match status" value="1"/>
</dbReference>
<dbReference type="InterPro" id="IPR010921">
    <property type="entry name" value="Trp_repressor/repl_initiator"/>
</dbReference>
<dbReference type="AlphaFoldDB" id="A0A271LRR8"/>
<organism evidence="2 3">
    <name type="scientific">Mesorhizobium temperatum</name>
    <dbReference type="NCBI Taxonomy" id="241416"/>
    <lineage>
        <taxon>Bacteria</taxon>
        <taxon>Pseudomonadati</taxon>
        <taxon>Pseudomonadota</taxon>
        <taxon>Alphaproteobacteria</taxon>
        <taxon>Hyphomicrobiales</taxon>
        <taxon>Phyllobacteriaceae</taxon>
        <taxon>Mesorhizobium</taxon>
    </lineage>
</organism>
<proteinExistence type="inferred from homology"/>
<dbReference type="InterPro" id="IPR002514">
    <property type="entry name" value="Transposase_8"/>
</dbReference>
<name>A0A271LRR8_9HYPH</name>
<accession>A0A271LRR8</accession>
<dbReference type="GO" id="GO:0006313">
    <property type="term" value="P:DNA transposition"/>
    <property type="evidence" value="ECO:0007669"/>
    <property type="project" value="InterPro"/>
</dbReference>
<keyword evidence="3" id="KW-1185">Reference proteome</keyword>
<sequence>MGIGDRLVSGLDFTLDPERQPRRFEVINGAGGRRQWSVDDKARIIAETLEPNAIISEVARRYGLRPQQVFAWRREARKQAASVQQDSPAFVPAVVAAPQPVARRPSKQRKRKATRDAGVIELEIDGIAMRVGRGADAKTVTAVIRALKATT</sequence>
<comment type="caution">
    <text evidence="2">The sequence shown here is derived from an EMBL/GenBank/DDBJ whole genome shotgun (WGS) entry which is preliminary data.</text>
</comment>
<evidence type="ECO:0000313" key="2">
    <source>
        <dbReference type="EMBL" id="PAQ10030.1"/>
    </source>
</evidence>
<dbReference type="OrthoDB" id="7476756at2"/>
<dbReference type="Proteomes" id="UP000216442">
    <property type="component" value="Unassembled WGS sequence"/>
</dbReference>
<evidence type="ECO:0000313" key="3">
    <source>
        <dbReference type="Proteomes" id="UP000216442"/>
    </source>
</evidence>